<protein>
    <submittedName>
        <fullName evidence="1">DUF3795 domain-containing protein</fullName>
    </submittedName>
</protein>
<dbReference type="EMBL" id="JACNJD010000158">
    <property type="protein sequence ID" value="MBC8176728.1"/>
    <property type="molecule type" value="Genomic_DNA"/>
</dbReference>
<accession>A0A8J6MWR0</accession>
<dbReference type="Proteomes" id="UP000650524">
    <property type="component" value="Unassembled WGS sequence"/>
</dbReference>
<evidence type="ECO:0000313" key="1">
    <source>
        <dbReference type="EMBL" id="MBC8176728.1"/>
    </source>
</evidence>
<sequence length="149" mass="16756">MNTELLAPCGLYCGVCGVYMASRDNNQKLKDKLAKAYGVTPEQIVCKGCLSNDKFVYCQTCGIRTCVMEKNYEGCHQCNEFPCKLVDDFPVPVGKKVILRSVPDRKQLGSEKWVEEEENRYKCPHCSGQLFRGARRCGSCKEIVEIEGV</sequence>
<proteinExistence type="predicted"/>
<reference evidence="1 2" key="1">
    <citation type="submission" date="2020-08" db="EMBL/GenBank/DDBJ databases">
        <title>Bridging the membrane lipid divide: bacteria of the FCB group superphylum have the potential to synthesize archaeal ether lipids.</title>
        <authorList>
            <person name="Villanueva L."/>
            <person name="Von Meijenfeldt F.A.B."/>
            <person name="Westbye A.B."/>
            <person name="Yadav S."/>
            <person name="Hopmans E.C."/>
            <person name="Dutilh B.E."/>
            <person name="Sinninghe Damste J.S."/>
        </authorList>
    </citation>
    <scope>NUCLEOTIDE SEQUENCE [LARGE SCALE GENOMIC DNA]</scope>
    <source>
        <strain evidence="1">NIOZ-UU27</strain>
    </source>
</reference>
<evidence type="ECO:0000313" key="2">
    <source>
        <dbReference type="Proteomes" id="UP000650524"/>
    </source>
</evidence>
<organism evidence="1 2">
    <name type="scientific">Candidatus Desulfacyla euxinica</name>
    <dbReference type="NCBI Taxonomy" id="2841693"/>
    <lineage>
        <taxon>Bacteria</taxon>
        <taxon>Deltaproteobacteria</taxon>
        <taxon>Candidatus Desulfacyla</taxon>
    </lineage>
</organism>
<dbReference type="Pfam" id="PF12675">
    <property type="entry name" value="DUF3795"/>
    <property type="match status" value="1"/>
</dbReference>
<gene>
    <name evidence="1" type="ORF">H8E19_04935</name>
</gene>
<name>A0A8J6MWR0_9DELT</name>
<dbReference type="InterPro" id="IPR024227">
    <property type="entry name" value="DUF3795"/>
</dbReference>
<dbReference type="AlphaFoldDB" id="A0A8J6MWR0"/>
<comment type="caution">
    <text evidence="1">The sequence shown here is derived from an EMBL/GenBank/DDBJ whole genome shotgun (WGS) entry which is preliminary data.</text>
</comment>